<feature type="domain" description="Polysaccharide chain length determinant N-terminal" evidence="8">
    <location>
        <begin position="9"/>
        <end position="97"/>
    </location>
</feature>
<dbReference type="GO" id="GO:0005886">
    <property type="term" value="C:plasma membrane"/>
    <property type="evidence" value="ECO:0007669"/>
    <property type="project" value="UniProtKB-SubCell"/>
</dbReference>
<evidence type="ECO:0000313" key="11">
    <source>
        <dbReference type="Proteomes" id="UP000602647"/>
    </source>
</evidence>
<dbReference type="EMBL" id="JACRYT010000025">
    <property type="protein sequence ID" value="MBC6681066.1"/>
    <property type="molecule type" value="Genomic_DNA"/>
</dbReference>
<feature type="transmembrane region" description="Helical" evidence="7">
    <location>
        <begin position="23"/>
        <end position="45"/>
    </location>
</feature>
<feature type="domain" description="Tyrosine-protein kinase G-rich" evidence="9">
    <location>
        <begin position="128"/>
        <end position="195"/>
    </location>
</feature>
<dbReference type="GO" id="GO:0004713">
    <property type="term" value="F:protein tyrosine kinase activity"/>
    <property type="evidence" value="ECO:0007669"/>
    <property type="project" value="TreeGrafter"/>
</dbReference>
<accession>A0A923NN88</accession>
<protein>
    <submittedName>
        <fullName evidence="10">Polysaccharide export protein</fullName>
    </submittedName>
</protein>
<evidence type="ECO:0000259" key="9">
    <source>
        <dbReference type="Pfam" id="PF13807"/>
    </source>
</evidence>
<evidence type="ECO:0000256" key="2">
    <source>
        <dbReference type="ARBA" id="ARBA00006683"/>
    </source>
</evidence>
<dbReference type="RefSeq" id="WP_187304164.1">
    <property type="nucleotide sequence ID" value="NZ_JACRYT010000025.1"/>
</dbReference>
<keyword evidence="4 7" id="KW-0812">Transmembrane</keyword>
<comment type="similarity">
    <text evidence="2">Belongs to the CpsC/CapA family.</text>
</comment>
<dbReference type="Pfam" id="PF13807">
    <property type="entry name" value="GNVR"/>
    <property type="match status" value="1"/>
</dbReference>
<keyword evidence="11" id="KW-1185">Reference proteome</keyword>
<dbReference type="Pfam" id="PF02706">
    <property type="entry name" value="Wzz"/>
    <property type="match status" value="1"/>
</dbReference>
<feature type="transmembrane region" description="Helical" evidence="7">
    <location>
        <begin position="178"/>
        <end position="199"/>
    </location>
</feature>
<evidence type="ECO:0000256" key="6">
    <source>
        <dbReference type="ARBA" id="ARBA00023136"/>
    </source>
</evidence>
<gene>
    <name evidence="10" type="ORF">H9L42_14685</name>
</gene>
<evidence type="ECO:0000313" key="10">
    <source>
        <dbReference type="EMBL" id="MBC6681066.1"/>
    </source>
</evidence>
<evidence type="ECO:0000256" key="3">
    <source>
        <dbReference type="ARBA" id="ARBA00022475"/>
    </source>
</evidence>
<evidence type="ECO:0000256" key="5">
    <source>
        <dbReference type="ARBA" id="ARBA00022989"/>
    </source>
</evidence>
<dbReference type="PANTHER" id="PTHR32309:SF13">
    <property type="entry name" value="FERRIC ENTEROBACTIN TRANSPORT PROTEIN FEPE"/>
    <property type="match status" value="1"/>
</dbReference>
<proteinExistence type="inferred from homology"/>
<dbReference type="InterPro" id="IPR032807">
    <property type="entry name" value="GNVR"/>
</dbReference>
<evidence type="ECO:0000256" key="1">
    <source>
        <dbReference type="ARBA" id="ARBA00004651"/>
    </source>
</evidence>
<dbReference type="InterPro" id="IPR050445">
    <property type="entry name" value="Bact_polysacc_biosynth/exp"/>
</dbReference>
<sequence>MNQQRDEIEIDLRDIFYVLKKRFLIILLTAMVFAAGAGVYSFFIASPVYESTSKLYILTQSTSITSLADIQAGSSLALDYVEMIQSRAVVEEVIDNLDLDMEYEEMLGMLTVTNPADTRILNISIQNTDAALTTEVANEFSNVAKKQISKVMDTDEPSVFETAHLPDEPIKPEKTKNVAIAFLLGAFLSALVVIVLYILNDSIKDRDDIERYLELNTLAEIPIESGKKEKKHRFKKRGGK</sequence>
<reference evidence="10" key="1">
    <citation type="submission" date="2020-08" db="EMBL/GenBank/DDBJ databases">
        <title>Genome public.</title>
        <authorList>
            <person name="Liu C."/>
            <person name="Sun Q."/>
        </authorList>
    </citation>
    <scope>NUCLEOTIDE SEQUENCE</scope>
    <source>
        <strain evidence="10">BX12</strain>
    </source>
</reference>
<comment type="subcellular location">
    <subcellularLocation>
        <location evidence="1">Cell membrane</location>
        <topology evidence="1">Multi-pass membrane protein</topology>
    </subcellularLocation>
</comment>
<keyword evidence="3" id="KW-1003">Cell membrane</keyword>
<name>A0A923NN88_9FIRM</name>
<organism evidence="10 11">
    <name type="scientific">Zhenpiania hominis</name>
    <dbReference type="NCBI Taxonomy" id="2763644"/>
    <lineage>
        <taxon>Bacteria</taxon>
        <taxon>Bacillati</taxon>
        <taxon>Bacillota</taxon>
        <taxon>Clostridia</taxon>
        <taxon>Peptostreptococcales</taxon>
        <taxon>Anaerovoracaceae</taxon>
        <taxon>Zhenpiania</taxon>
    </lineage>
</organism>
<dbReference type="PANTHER" id="PTHR32309">
    <property type="entry name" value="TYROSINE-PROTEIN KINASE"/>
    <property type="match status" value="1"/>
</dbReference>
<keyword evidence="5 7" id="KW-1133">Transmembrane helix</keyword>
<dbReference type="AlphaFoldDB" id="A0A923NN88"/>
<keyword evidence="6 7" id="KW-0472">Membrane</keyword>
<comment type="caution">
    <text evidence="10">The sequence shown here is derived from an EMBL/GenBank/DDBJ whole genome shotgun (WGS) entry which is preliminary data.</text>
</comment>
<dbReference type="InterPro" id="IPR003856">
    <property type="entry name" value="LPS_length_determ_N"/>
</dbReference>
<evidence type="ECO:0000259" key="8">
    <source>
        <dbReference type="Pfam" id="PF02706"/>
    </source>
</evidence>
<evidence type="ECO:0000256" key="7">
    <source>
        <dbReference type="SAM" id="Phobius"/>
    </source>
</evidence>
<dbReference type="Proteomes" id="UP000602647">
    <property type="component" value="Unassembled WGS sequence"/>
</dbReference>
<evidence type="ECO:0000256" key="4">
    <source>
        <dbReference type="ARBA" id="ARBA00022692"/>
    </source>
</evidence>